<gene>
    <name evidence="1" type="ORF">XcfCFBP6167P_09270</name>
</gene>
<evidence type="ECO:0000313" key="1">
    <source>
        <dbReference type="EMBL" id="ATS88467.1"/>
    </source>
</evidence>
<dbReference type="EMBL" id="CP021018">
    <property type="protein sequence ID" value="ATS88467.1"/>
    <property type="molecule type" value="Genomic_DNA"/>
</dbReference>
<protein>
    <submittedName>
        <fullName evidence="1">Uncharacterized protein</fullName>
    </submittedName>
</protein>
<proteinExistence type="predicted"/>
<reference evidence="1" key="1">
    <citation type="journal article" date="2017" name="BMC Genomics">
        <title>Xanthomonas adaptation to common bean is associated with horizontal transfers of genes encoding TAL effectors.</title>
        <authorList>
            <person name="Ruh M."/>
            <person name="Briand M."/>
            <person name="Bonneau S."/>
            <person name="Jacques M.A."/>
            <person name="Chen N.W.G."/>
        </authorList>
    </citation>
    <scope>NUCLEOTIDE SEQUENCE [LARGE SCALE GENOMIC DNA]</scope>
    <source>
        <strain evidence="1">CFBP6167</strain>
    </source>
</reference>
<organism evidence="1">
    <name type="scientific">Xanthomonas citri pv. phaseoli var. fuscans</name>
    <dbReference type="NCBI Taxonomy" id="473423"/>
    <lineage>
        <taxon>Bacteria</taxon>
        <taxon>Pseudomonadati</taxon>
        <taxon>Pseudomonadota</taxon>
        <taxon>Gammaproteobacteria</taxon>
        <taxon>Lysobacterales</taxon>
        <taxon>Lysobacteraceae</taxon>
        <taxon>Xanthomonas</taxon>
    </lineage>
</organism>
<sequence length="113" mass="12391">MQATAMRLPSLHQNEEVVSPGESDAFVQRRSCAASLLTKAVNGSRFDLIGFQCETHDGNRRPIAPSFATRDPRVSTVFITRMLMLPGQPLASRRLAGCGNTSSQHRLLSSHQL</sequence>
<name>A0A808FF91_XANCI</name>
<accession>A0A808FF91</accession>
<dbReference type="AlphaFoldDB" id="A0A808FF91"/>